<feature type="region of interest" description="Disordered" evidence="3">
    <location>
        <begin position="248"/>
        <end position="342"/>
    </location>
</feature>
<protein>
    <submittedName>
        <fullName evidence="5">Nuclear factor related to kappa-B-binding protein</fullName>
    </submittedName>
</protein>
<evidence type="ECO:0000256" key="1">
    <source>
        <dbReference type="ARBA" id="ARBA00004123"/>
    </source>
</evidence>
<evidence type="ECO:0000256" key="3">
    <source>
        <dbReference type="SAM" id="MobiDB-lite"/>
    </source>
</evidence>
<dbReference type="Proteomes" id="UP001174909">
    <property type="component" value="Unassembled WGS sequence"/>
</dbReference>
<gene>
    <name evidence="5" type="ORF">GBAR_LOCUS14127</name>
</gene>
<dbReference type="InterPro" id="IPR025220">
    <property type="entry name" value="NFRKB_WH_1"/>
</dbReference>
<dbReference type="PROSITE" id="PS51916">
    <property type="entry name" value="DEUBAD"/>
    <property type="match status" value="1"/>
</dbReference>
<keyword evidence="2" id="KW-0539">Nucleus</keyword>
<dbReference type="Pfam" id="PF25793">
    <property type="entry name" value="WHD_2nd_NFRKB"/>
    <property type="match status" value="1"/>
</dbReference>
<feature type="region of interest" description="Disordered" evidence="3">
    <location>
        <begin position="190"/>
        <end position="211"/>
    </location>
</feature>
<sequence>MDPTAESGEGELVNLSYGSEEFQVPKELLEDEDLFQTVVSEETWREALGEEDRERLRQLLPPGPPQQQQEDLSRVLGGEDVRFGNPVSHTLDKINSGVFCPELREACEEYRELRYQQYQNNQRRYYMKLLQDILIARQEVMQKALLTGSLDGLPSQVSVGRRRRKRSLLLRRADTKFRRIMRECREEWGEGGEVMSSDEDTLTNQIPDEEEPPFISEEDYRKMLRVHRESQMRKRMEQDLAAREIGRLRERRQERPAPVKTEVVSGTGSVAGGGGRRGLKDRASPADFSHPPPLVASGGGGEGKRGRRGRRGDRVVEKGVGPRVSAESKAVEEAYGPVDDGTRTEPPLLPVVLTAPLAECKFPSFFSLLKHAFDTLHDRKGEISKITKSVKIVMNSPEVEGSPWLERQTDWLDLVLPAIMYLSAEVGGVSSFDPLPFFYPIIEFRDRIDHWRWMGHDRDSELELLVLFNHWLDTLDRSLEIVDYSDYEPPTPINMWANFVFRPSTSDEVASFREQESFRYSQPFKSYIYNIHGFEAAVGPVKGAKAYKKDTGSRARGHALLIPDRPNCVTILSLVRDAASRLPNGEGTRVDLCVVVRDSQFIHEHVSDVQLNNAVSGALDRLHYEKDPCVRYDSTRKVWIYLHRGRSEEDFERIQWACDMAAKQRKMITTRPRVKPKILLREPGGGGEVVLMEGGPQTAPPTTAPSGNGAGGVGTGGKAEGGRGGKKGKSGGRSGGKNAANQSGGGSVVVVSVLGEREGVSPASSTSVSKPHKTHSKNKKKKSVSVVPVLSAVPPPSSLQPPPLTAADHDWEDSSDTPDLPFLSSLQPVGQSSSPLPVLHSA</sequence>
<name>A0AA35S7E3_GEOBA</name>
<dbReference type="GO" id="GO:0031011">
    <property type="term" value="C:Ino80 complex"/>
    <property type="evidence" value="ECO:0007669"/>
    <property type="project" value="InterPro"/>
</dbReference>
<feature type="region of interest" description="Disordered" evidence="3">
    <location>
        <begin position="678"/>
        <end position="744"/>
    </location>
</feature>
<feature type="compositionally biased region" description="Basic residues" evidence="3">
    <location>
        <begin position="770"/>
        <end position="783"/>
    </location>
</feature>
<feature type="compositionally biased region" description="Basic and acidic residues" evidence="3">
    <location>
        <begin position="248"/>
        <end position="257"/>
    </location>
</feature>
<dbReference type="AlphaFoldDB" id="A0AA35S7E3"/>
<feature type="domain" description="DEUBAD" evidence="4">
    <location>
        <begin position="25"/>
        <end position="139"/>
    </location>
</feature>
<comment type="subcellular location">
    <subcellularLocation>
        <location evidence="1">Nucleus</location>
    </subcellularLocation>
</comment>
<reference evidence="5" key="1">
    <citation type="submission" date="2023-03" db="EMBL/GenBank/DDBJ databases">
        <authorList>
            <person name="Steffen K."/>
            <person name="Cardenas P."/>
        </authorList>
    </citation>
    <scope>NUCLEOTIDE SEQUENCE</scope>
</reference>
<feature type="compositionally biased region" description="Acidic residues" evidence="3">
    <location>
        <begin position="196"/>
        <end position="211"/>
    </location>
</feature>
<organism evidence="5 6">
    <name type="scientific">Geodia barretti</name>
    <name type="common">Barrett's horny sponge</name>
    <dbReference type="NCBI Taxonomy" id="519541"/>
    <lineage>
        <taxon>Eukaryota</taxon>
        <taxon>Metazoa</taxon>
        <taxon>Porifera</taxon>
        <taxon>Demospongiae</taxon>
        <taxon>Heteroscleromorpha</taxon>
        <taxon>Tetractinellida</taxon>
        <taxon>Astrophorina</taxon>
        <taxon>Geodiidae</taxon>
        <taxon>Geodia</taxon>
    </lineage>
</organism>
<dbReference type="Pfam" id="PF14465">
    <property type="entry name" value="WHD_1st_NFRKB"/>
    <property type="match status" value="1"/>
</dbReference>
<dbReference type="EMBL" id="CASHTH010002069">
    <property type="protein sequence ID" value="CAI8024304.1"/>
    <property type="molecule type" value="Genomic_DNA"/>
</dbReference>
<evidence type="ECO:0000256" key="2">
    <source>
        <dbReference type="ARBA" id="ARBA00023242"/>
    </source>
</evidence>
<accession>A0AA35S7E3</accession>
<dbReference type="PANTHER" id="PTHR13052">
    <property type="entry name" value="NFRKB-RELATED"/>
    <property type="match status" value="1"/>
</dbReference>
<dbReference type="PANTHER" id="PTHR13052:SF3">
    <property type="entry name" value="NUCLEAR FACTOR RELATED TO KAPPA-B-BINDING PROTEIN"/>
    <property type="match status" value="1"/>
</dbReference>
<keyword evidence="6" id="KW-1185">Reference proteome</keyword>
<evidence type="ECO:0000259" key="4">
    <source>
        <dbReference type="PROSITE" id="PS51916"/>
    </source>
</evidence>
<proteinExistence type="predicted"/>
<dbReference type="InterPro" id="IPR044867">
    <property type="entry name" value="DEUBAD_dom"/>
</dbReference>
<dbReference type="InterPro" id="IPR057748">
    <property type="entry name" value="NFRKB_WH_2"/>
</dbReference>
<feature type="region of interest" description="Disordered" evidence="3">
    <location>
        <begin position="759"/>
        <end position="842"/>
    </location>
</feature>
<evidence type="ECO:0000313" key="5">
    <source>
        <dbReference type="EMBL" id="CAI8024304.1"/>
    </source>
</evidence>
<dbReference type="CDD" id="cd21865">
    <property type="entry name" value="DEUBAD_NFRKB"/>
    <property type="match status" value="1"/>
</dbReference>
<feature type="compositionally biased region" description="Pro residues" evidence="3">
    <location>
        <begin position="793"/>
        <end position="804"/>
    </location>
</feature>
<dbReference type="GO" id="GO:0002020">
    <property type="term" value="F:protease binding"/>
    <property type="evidence" value="ECO:0007669"/>
    <property type="project" value="TreeGrafter"/>
</dbReference>
<dbReference type="Gene3D" id="1.10.10.2430">
    <property type="entry name" value="NFRKB winged helix-like domain"/>
    <property type="match status" value="1"/>
</dbReference>
<feature type="compositionally biased region" description="Gly residues" evidence="3">
    <location>
        <begin position="708"/>
        <end position="719"/>
    </location>
</feature>
<evidence type="ECO:0000313" key="6">
    <source>
        <dbReference type="Proteomes" id="UP001174909"/>
    </source>
</evidence>
<dbReference type="InterPro" id="IPR024867">
    <property type="entry name" value="NFRKB"/>
</dbReference>
<feature type="compositionally biased region" description="Polar residues" evidence="3">
    <location>
        <begin position="824"/>
        <end position="835"/>
    </location>
</feature>
<comment type="caution">
    <text evidence="5">The sequence shown here is derived from an EMBL/GenBank/DDBJ whole genome shotgun (WGS) entry which is preliminary data.</text>
</comment>
<dbReference type="InterPro" id="IPR038106">
    <property type="entry name" value="NFRKB_winged_sf"/>
</dbReference>